<evidence type="ECO:0000313" key="2">
    <source>
        <dbReference type="Proteomes" id="UP001054837"/>
    </source>
</evidence>
<protein>
    <submittedName>
        <fullName evidence="1">Uncharacterized protein</fullName>
    </submittedName>
</protein>
<proteinExistence type="predicted"/>
<evidence type="ECO:0000313" key="1">
    <source>
        <dbReference type="EMBL" id="GIY53449.1"/>
    </source>
</evidence>
<comment type="caution">
    <text evidence="1">The sequence shown here is derived from an EMBL/GenBank/DDBJ whole genome shotgun (WGS) entry which is preliminary data.</text>
</comment>
<dbReference type="EMBL" id="BPLQ01010781">
    <property type="protein sequence ID" value="GIY53449.1"/>
    <property type="molecule type" value="Genomic_DNA"/>
</dbReference>
<gene>
    <name evidence="1" type="ORF">CDAR_404931</name>
</gene>
<keyword evidence="2" id="KW-1185">Reference proteome</keyword>
<reference evidence="1 2" key="1">
    <citation type="submission" date="2021-06" db="EMBL/GenBank/DDBJ databases">
        <title>Caerostris darwini draft genome.</title>
        <authorList>
            <person name="Kono N."/>
            <person name="Arakawa K."/>
        </authorList>
    </citation>
    <scope>NUCLEOTIDE SEQUENCE [LARGE SCALE GENOMIC DNA]</scope>
</reference>
<dbReference type="AlphaFoldDB" id="A0AAV4U6L1"/>
<name>A0AAV4U6L1_9ARAC</name>
<accession>A0AAV4U6L1</accession>
<organism evidence="1 2">
    <name type="scientific">Caerostris darwini</name>
    <dbReference type="NCBI Taxonomy" id="1538125"/>
    <lineage>
        <taxon>Eukaryota</taxon>
        <taxon>Metazoa</taxon>
        <taxon>Ecdysozoa</taxon>
        <taxon>Arthropoda</taxon>
        <taxon>Chelicerata</taxon>
        <taxon>Arachnida</taxon>
        <taxon>Araneae</taxon>
        <taxon>Araneomorphae</taxon>
        <taxon>Entelegynae</taxon>
        <taxon>Araneoidea</taxon>
        <taxon>Araneidae</taxon>
        <taxon>Caerostris</taxon>
    </lineage>
</organism>
<sequence>MEKDEYSEQSKRRADEMREKWQYRKKTKRGVGGISEIEESTWKKGELQRRQAPILYNNTTRVPHFDLRLL</sequence>
<dbReference type="Proteomes" id="UP001054837">
    <property type="component" value="Unassembled WGS sequence"/>
</dbReference>